<gene>
    <name evidence="3" type="primary">ispD</name>
    <name evidence="4" type="ORF">CRM92_08365</name>
</gene>
<feature type="site" description="Positions MEP for the nucleophilic attack" evidence="3">
    <location>
        <position position="233"/>
    </location>
</feature>
<dbReference type="UniPathway" id="UPA00056">
    <property type="reaction ID" value="UER00093"/>
</dbReference>
<evidence type="ECO:0000256" key="3">
    <source>
        <dbReference type="HAMAP-Rule" id="MF_00108"/>
    </source>
</evidence>
<dbReference type="GO" id="GO:0019288">
    <property type="term" value="P:isopentenyl diphosphate biosynthetic process, methylerythritol 4-phosphate pathway"/>
    <property type="evidence" value="ECO:0007669"/>
    <property type="project" value="UniProtKB-UniRule"/>
</dbReference>
<organism evidence="4 5">
    <name type="scientific">Rothia dentocariosa</name>
    <dbReference type="NCBI Taxonomy" id="2047"/>
    <lineage>
        <taxon>Bacteria</taxon>
        <taxon>Bacillati</taxon>
        <taxon>Actinomycetota</taxon>
        <taxon>Actinomycetes</taxon>
        <taxon>Micrococcales</taxon>
        <taxon>Micrococcaceae</taxon>
        <taxon>Rothia</taxon>
    </lineage>
</organism>
<dbReference type="EMBL" id="PDEV01000003">
    <property type="protein sequence ID" value="PEN16088.1"/>
    <property type="molecule type" value="Genomic_DNA"/>
</dbReference>
<evidence type="ECO:0000256" key="1">
    <source>
        <dbReference type="ARBA" id="ARBA00022679"/>
    </source>
</evidence>
<dbReference type="Gene3D" id="3.90.550.10">
    <property type="entry name" value="Spore Coat Polysaccharide Biosynthesis Protein SpsA, Chain A"/>
    <property type="match status" value="1"/>
</dbReference>
<evidence type="ECO:0000313" key="5">
    <source>
        <dbReference type="Proteomes" id="UP000219947"/>
    </source>
</evidence>
<dbReference type="NCBIfam" id="TIGR00453">
    <property type="entry name" value="ispD"/>
    <property type="match status" value="1"/>
</dbReference>
<keyword evidence="5" id="KW-1185">Reference proteome</keyword>
<dbReference type="GO" id="GO:0050518">
    <property type="term" value="F:2-C-methyl-D-erythritol 4-phosphate cytidylyltransferase activity"/>
    <property type="evidence" value="ECO:0007669"/>
    <property type="project" value="UniProtKB-UniRule"/>
</dbReference>
<name>A0A2A8D658_9MICC</name>
<evidence type="ECO:0000256" key="2">
    <source>
        <dbReference type="ARBA" id="ARBA00022695"/>
    </source>
</evidence>
<dbReference type="AlphaFoldDB" id="A0A2A8D658"/>
<dbReference type="RefSeq" id="WP_098042902.1">
    <property type="nucleotide sequence ID" value="NZ_CAURLQ010000016.1"/>
</dbReference>
<dbReference type="PANTHER" id="PTHR32125:SF4">
    <property type="entry name" value="2-C-METHYL-D-ERYTHRITOL 4-PHOSPHATE CYTIDYLYLTRANSFERASE, CHLOROPLASTIC"/>
    <property type="match status" value="1"/>
</dbReference>
<dbReference type="CDD" id="cd02516">
    <property type="entry name" value="CDP-ME_synthetase"/>
    <property type="match status" value="1"/>
</dbReference>
<comment type="catalytic activity">
    <reaction evidence="3">
        <text>2-C-methyl-D-erythritol 4-phosphate + CTP + H(+) = 4-CDP-2-C-methyl-D-erythritol + diphosphate</text>
        <dbReference type="Rhea" id="RHEA:13429"/>
        <dbReference type="ChEBI" id="CHEBI:15378"/>
        <dbReference type="ChEBI" id="CHEBI:33019"/>
        <dbReference type="ChEBI" id="CHEBI:37563"/>
        <dbReference type="ChEBI" id="CHEBI:57823"/>
        <dbReference type="ChEBI" id="CHEBI:58262"/>
        <dbReference type="EC" id="2.7.7.60"/>
    </reaction>
</comment>
<proteinExistence type="inferred from homology"/>
<keyword evidence="1 3" id="KW-0808">Transferase</keyword>
<dbReference type="Proteomes" id="UP000219947">
    <property type="component" value="Unassembled WGS sequence"/>
</dbReference>
<dbReference type="InterPro" id="IPR050088">
    <property type="entry name" value="IspD/TarI_cytidylyltransf_bact"/>
</dbReference>
<accession>A0A2A8D658</accession>
<comment type="similarity">
    <text evidence="3">Belongs to the IspD/TarI cytidylyltransferase family. IspD subfamily.</text>
</comment>
<dbReference type="HAMAP" id="MF_00108">
    <property type="entry name" value="IspD"/>
    <property type="match status" value="1"/>
</dbReference>
<reference evidence="4" key="1">
    <citation type="submission" date="2017-10" db="EMBL/GenBank/DDBJ databases">
        <title>Kefir isolates.</title>
        <authorList>
            <person name="Kim Y."/>
            <person name="Blasche S."/>
        </authorList>
    </citation>
    <scope>NUCLEOTIDE SEQUENCE [LARGE SCALE GENOMIC DNA]</scope>
    <source>
        <strain evidence="4">OG2-2</strain>
    </source>
</reference>
<dbReference type="FunFam" id="3.90.550.10:FF:000003">
    <property type="entry name" value="2-C-methyl-D-erythritol 4-phosphate cytidylyltransferase"/>
    <property type="match status" value="1"/>
</dbReference>
<dbReference type="InterPro" id="IPR029044">
    <property type="entry name" value="Nucleotide-diphossugar_trans"/>
</dbReference>
<dbReference type="InterPro" id="IPR001228">
    <property type="entry name" value="IspD"/>
</dbReference>
<evidence type="ECO:0000313" key="4">
    <source>
        <dbReference type="EMBL" id="PEN16088.1"/>
    </source>
</evidence>
<protein>
    <recommendedName>
        <fullName evidence="3">2-C-methyl-D-erythritol 4-phosphate cytidylyltransferase</fullName>
        <ecNumber evidence="3">2.7.7.60</ecNumber>
    </recommendedName>
    <alternativeName>
        <fullName evidence="3">4-diphosphocytidyl-2C-methyl-D-erythritol synthase</fullName>
    </alternativeName>
    <alternativeName>
        <fullName evidence="3">MEP cytidylyltransferase</fullName>
        <shortName evidence="3">MCT</shortName>
    </alternativeName>
</protein>
<comment type="function">
    <text evidence="3">Catalyzes the formation of 4-diphosphocytidyl-2-C-methyl-D-erythritol from CTP and 2-C-methyl-D-erythritol 4-phosphate (MEP).</text>
</comment>
<dbReference type="Pfam" id="PF01128">
    <property type="entry name" value="IspD"/>
    <property type="match status" value="1"/>
</dbReference>
<dbReference type="EC" id="2.7.7.60" evidence="3"/>
<comment type="caution">
    <text evidence="4">The sequence shown here is derived from an EMBL/GenBank/DDBJ whole genome shotgun (WGS) entry which is preliminary data.</text>
</comment>
<feature type="site" description="Transition state stabilizer" evidence="3">
    <location>
        <position position="38"/>
    </location>
</feature>
<dbReference type="InterPro" id="IPR034683">
    <property type="entry name" value="IspD/TarI"/>
</dbReference>
<feature type="site" description="Transition state stabilizer" evidence="3">
    <location>
        <position position="31"/>
    </location>
</feature>
<comment type="pathway">
    <text evidence="3">Isoprenoid biosynthesis; isopentenyl diphosphate biosynthesis via DXP pathway; isopentenyl diphosphate from 1-deoxy-D-xylulose 5-phosphate: step 2/6.</text>
</comment>
<dbReference type="PANTHER" id="PTHR32125">
    <property type="entry name" value="2-C-METHYL-D-ERYTHRITOL 4-PHOSPHATE CYTIDYLYLTRANSFERASE, CHLOROPLASTIC"/>
    <property type="match status" value="1"/>
</dbReference>
<keyword evidence="2 3" id="KW-0548">Nucleotidyltransferase</keyword>
<keyword evidence="3" id="KW-0414">Isoprene biosynthesis</keyword>
<sequence>MTENYPEALATNASPTARTAIVVLGAGSGSRLKEKMPKAAVDVHGKTLLYWALERARASGIAERIVVTVPTDCAHRCPQLLADAAEFDALVTEGGNTRTASVIAALDALAAENPSIERVLIHDCARAFTPPQVFRTVAQALTAGHRAVIPVVPVIDTIKTVDTHGTVTGTPSRALMRAVQTPQGFRIDTLRAAHEHSRTLEASVAEQITDDAMAVETYGEQVHTVTGHTDAFKITTPLDLRIARALYPTAPEPARS</sequence>
<feature type="site" description="Positions MEP for the nucleophilic attack" evidence="3">
    <location>
        <position position="173"/>
    </location>
</feature>
<dbReference type="SUPFAM" id="SSF53448">
    <property type="entry name" value="Nucleotide-diphospho-sugar transferases"/>
    <property type="match status" value="1"/>
</dbReference>